<dbReference type="EMBL" id="CAJFDH010000002">
    <property type="protein sequence ID" value="CAD5210283.1"/>
    <property type="molecule type" value="Genomic_DNA"/>
</dbReference>
<evidence type="ECO:0008006" key="15">
    <source>
        <dbReference type="Google" id="ProtNLM"/>
    </source>
</evidence>
<evidence type="ECO:0000256" key="9">
    <source>
        <dbReference type="ARBA" id="ARBA00023170"/>
    </source>
</evidence>
<dbReference type="SUPFAM" id="SSF57716">
    <property type="entry name" value="Glucocorticoid receptor-like (DNA-binding domain)"/>
    <property type="match status" value="1"/>
</dbReference>
<dbReference type="InterPro" id="IPR000536">
    <property type="entry name" value="Nucl_hrmn_rcpt_lig-bd"/>
</dbReference>
<keyword evidence="5" id="KW-0862">Zinc</keyword>
<dbReference type="GO" id="GO:0008270">
    <property type="term" value="F:zinc ion binding"/>
    <property type="evidence" value="ECO:0007669"/>
    <property type="project" value="UniProtKB-KW"/>
</dbReference>
<keyword evidence="8" id="KW-0804">Transcription</keyword>
<gene>
    <name evidence="13" type="ORF">BOKJ2_LOCUS3110</name>
</gene>
<evidence type="ECO:0000256" key="6">
    <source>
        <dbReference type="ARBA" id="ARBA00023015"/>
    </source>
</evidence>
<evidence type="ECO:0000256" key="7">
    <source>
        <dbReference type="ARBA" id="ARBA00023125"/>
    </source>
</evidence>
<dbReference type="OrthoDB" id="5771769at2759"/>
<name>A0A811K3L4_9BILA</name>
<dbReference type="CDD" id="cd06960">
    <property type="entry name" value="NR_DBD_HNF4A"/>
    <property type="match status" value="1"/>
</dbReference>
<dbReference type="InterPro" id="IPR013088">
    <property type="entry name" value="Znf_NHR/GATA"/>
</dbReference>
<evidence type="ECO:0000256" key="4">
    <source>
        <dbReference type="ARBA" id="ARBA00022771"/>
    </source>
</evidence>
<sequence>MKSPSNLCKICGFKASGNHYQCLSCLRCKTFFRRAVLQHQSTNCENPDQCKQPVVKRLCRGCRYKKCLDMGMSIKSLQPKRDIIGVRAAEKPRTSINYNSELVEFIVGLTRTDERIRRKKFNLIRLKQEAQKLSATVCGVQYRTYDKVGGKDLMLMAKADVAIVTQIESITMMEWANTLVEFQGLPLSERMVLLKRFSVHHLLIEHGYYTARSGLRDIWLISNGSYMPKTVNEMPDEVKKGIPQERMWRQEKLYTRMTNRCIDEVASPFGKLKLMPQELITLKIIMLFNFGNHFHSDKSDFTISETSRIRLNKLKDKVIKSMFEYYKCINYKNYEERFGNLILTISGIFSASSTLLETYQIMRLFDLAVFDHISEQLLFNAVNLNPNYI</sequence>
<proteinExistence type="inferred from homology"/>
<evidence type="ECO:0000256" key="5">
    <source>
        <dbReference type="ARBA" id="ARBA00022833"/>
    </source>
</evidence>
<evidence type="ECO:0000256" key="3">
    <source>
        <dbReference type="ARBA" id="ARBA00022723"/>
    </source>
</evidence>
<dbReference type="InterPro" id="IPR049636">
    <property type="entry name" value="HNF4-like_DBD"/>
</dbReference>
<keyword evidence="14" id="KW-1185">Reference proteome</keyword>
<dbReference type="GO" id="GO:0000978">
    <property type="term" value="F:RNA polymerase II cis-regulatory region sequence-specific DNA binding"/>
    <property type="evidence" value="ECO:0007669"/>
    <property type="project" value="InterPro"/>
</dbReference>
<comment type="similarity">
    <text evidence="2">Belongs to the nuclear hormone receptor family.</text>
</comment>
<dbReference type="Proteomes" id="UP000783686">
    <property type="component" value="Unassembled WGS sequence"/>
</dbReference>
<dbReference type="GO" id="GO:0003700">
    <property type="term" value="F:DNA-binding transcription factor activity"/>
    <property type="evidence" value="ECO:0007669"/>
    <property type="project" value="InterPro"/>
</dbReference>
<dbReference type="PANTHER" id="PTHR46587">
    <property type="entry name" value="NUCLEAR HORMONE RECEPTOR FAMILY"/>
    <property type="match status" value="1"/>
</dbReference>
<evidence type="ECO:0000256" key="10">
    <source>
        <dbReference type="ARBA" id="ARBA00023242"/>
    </source>
</evidence>
<keyword evidence="3" id="KW-0479">Metal-binding</keyword>
<dbReference type="EMBL" id="CAJFCW020000002">
    <property type="protein sequence ID" value="CAG9091029.1"/>
    <property type="molecule type" value="Genomic_DNA"/>
</dbReference>
<dbReference type="CDD" id="cd06157">
    <property type="entry name" value="NR_LBD"/>
    <property type="match status" value="1"/>
</dbReference>
<dbReference type="SUPFAM" id="SSF48508">
    <property type="entry name" value="Nuclear receptor ligand-binding domain"/>
    <property type="match status" value="1"/>
</dbReference>
<dbReference type="GO" id="GO:0005634">
    <property type="term" value="C:nucleus"/>
    <property type="evidence" value="ECO:0007669"/>
    <property type="project" value="UniProtKB-SubCell"/>
</dbReference>
<evidence type="ECO:0000313" key="13">
    <source>
        <dbReference type="EMBL" id="CAD5210283.1"/>
    </source>
</evidence>
<feature type="domain" description="Nuclear receptor" evidence="11">
    <location>
        <begin position="5"/>
        <end position="79"/>
    </location>
</feature>
<dbReference type="Pfam" id="PF00104">
    <property type="entry name" value="Hormone_recep"/>
    <property type="match status" value="1"/>
</dbReference>
<protein>
    <recommendedName>
        <fullName evidence="15">Nuclear receptor domain-containing protein</fullName>
    </recommendedName>
</protein>
<accession>A0A811K3L4</accession>
<dbReference type="PROSITE" id="PS51030">
    <property type="entry name" value="NUCLEAR_REC_DBD_2"/>
    <property type="match status" value="1"/>
</dbReference>
<evidence type="ECO:0000259" key="11">
    <source>
        <dbReference type="PROSITE" id="PS51030"/>
    </source>
</evidence>
<dbReference type="InterPro" id="IPR001723">
    <property type="entry name" value="Nuclear_hrmn_rcpt"/>
</dbReference>
<dbReference type="SMART" id="SM00399">
    <property type="entry name" value="ZnF_C4"/>
    <property type="match status" value="1"/>
</dbReference>
<dbReference type="PANTHER" id="PTHR46587:SF7">
    <property type="entry name" value="NUCLEAR HORMONE RECEPTOR FAMILY MEMBER NHR-19"/>
    <property type="match status" value="1"/>
</dbReference>
<dbReference type="PRINTS" id="PR00398">
    <property type="entry name" value="STRDHORMONER"/>
</dbReference>
<keyword evidence="4" id="KW-0863">Zinc-finger</keyword>
<dbReference type="Proteomes" id="UP000614601">
    <property type="component" value="Unassembled WGS sequence"/>
</dbReference>
<comment type="subcellular location">
    <subcellularLocation>
        <location evidence="1">Nucleus</location>
    </subcellularLocation>
</comment>
<organism evidence="13 14">
    <name type="scientific">Bursaphelenchus okinawaensis</name>
    <dbReference type="NCBI Taxonomy" id="465554"/>
    <lineage>
        <taxon>Eukaryota</taxon>
        <taxon>Metazoa</taxon>
        <taxon>Ecdysozoa</taxon>
        <taxon>Nematoda</taxon>
        <taxon>Chromadorea</taxon>
        <taxon>Rhabditida</taxon>
        <taxon>Tylenchina</taxon>
        <taxon>Tylenchomorpha</taxon>
        <taxon>Aphelenchoidea</taxon>
        <taxon>Aphelenchoididae</taxon>
        <taxon>Bursaphelenchus</taxon>
    </lineage>
</organism>
<evidence type="ECO:0000256" key="8">
    <source>
        <dbReference type="ARBA" id="ARBA00023163"/>
    </source>
</evidence>
<feature type="domain" description="NR LBD" evidence="12">
    <location>
        <begin position="122"/>
        <end position="381"/>
    </location>
</feature>
<evidence type="ECO:0000256" key="2">
    <source>
        <dbReference type="ARBA" id="ARBA00005993"/>
    </source>
</evidence>
<dbReference type="SMART" id="SM00430">
    <property type="entry name" value="HOLI"/>
    <property type="match status" value="1"/>
</dbReference>
<reference evidence="13" key="1">
    <citation type="submission" date="2020-09" db="EMBL/GenBank/DDBJ databases">
        <authorList>
            <person name="Kikuchi T."/>
        </authorList>
    </citation>
    <scope>NUCLEOTIDE SEQUENCE</scope>
    <source>
        <strain evidence="13">SH1</strain>
    </source>
</reference>
<dbReference type="Pfam" id="PF00105">
    <property type="entry name" value="zf-C4"/>
    <property type="match status" value="1"/>
</dbReference>
<evidence type="ECO:0000313" key="14">
    <source>
        <dbReference type="Proteomes" id="UP000614601"/>
    </source>
</evidence>
<keyword evidence="9" id="KW-0675">Receptor</keyword>
<dbReference type="PRINTS" id="PR00047">
    <property type="entry name" value="STROIDFINGER"/>
</dbReference>
<dbReference type="InterPro" id="IPR035500">
    <property type="entry name" value="NHR-like_dom_sf"/>
</dbReference>
<keyword evidence="10" id="KW-0539">Nucleus</keyword>
<comment type="caution">
    <text evidence="13">The sequence shown here is derived from an EMBL/GenBank/DDBJ whole genome shotgun (WGS) entry which is preliminary data.</text>
</comment>
<dbReference type="Gene3D" id="3.30.50.10">
    <property type="entry name" value="Erythroid Transcription Factor GATA-1, subunit A"/>
    <property type="match status" value="1"/>
</dbReference>
<evidence type="ECO:0000259" key="12">
    <source>
        <dbReference type="PROSITE" id="PS51843"/>
    </source>
</evidence>
<keyword evidence="7" id="KW-0238">DNA-binding</keyword>
<dbReference type="Gene3D" id="1.10.565.10">
    <property type="entry name" value="Retinoid X Receptor"/>
    <property type="match status" value="1"/>
</dbReference>
<dbReference type="PROSITE" id="PS51843">
    <property type="entry name" value="NR_LBD"/>
    <property type="match status" value="1"/>
</dbReference>
<dbReference type="AlphaFoldDB" id="A0A811K3L4"/>
<keyword evidence="6" id="KW-0805">Transcription regulation</keyword>
<evidence type="ECO:0000256" key="1">
    <source>
        <dbReference type="ARBA" id="ARBA00004123"/>
    </source>
</evidence>
<dbReference type="InterPro" id="IPR001628">
    <property type="entry name" value="Znf_hrmn_rcpt"/>
</dbReference>